<evidence type="ECO:0000313" key="7">
    <source>
        <dbReference type="EMBL" id="GIT96875.1"/>
    </source>
</evidence>
<dbReference type="SUPFAM" id="SSF55874">
    <property type="entry name" value="ATPase domain of HSP90 chaperone/DNA topoisomerase II/histidine kinase"/>
    <property type="match status" value="1"/>
</dbReference>
<dbReference type="SMART" id="SM00091">
    <property type="entry name" value="PAS"/>
    <property type="match status" value="1"/>
</dbReference>
<dbReference type="GO" id="GO:0016301">
    <property type="term" value="F:kinase activity"/>
    <property type="evidence" value="ECO:0007669"/>
    <property type="project" value="UniProtKB-KW"/>
</dbReference>
<dbReference type="SUPFAM" id="SSF47384">
    <property type="entry name" value="Homodimeric domain of signal transducing histidine kinase"/>
    <property type="match status" value="1"/>
</dbReference>
<evidence type="ECO:0000256" key="2">
    <source>
        <dbReference type="ARBA" id="ARBA00012438"/>
    </source>
</evidence>
<gene>
    <name evidence="7" type="primary">hupT</name>
    <name evidence="7" type="ORF">JANAI62_34980</name>
</gene>
<dbReference type="EC" id="2.7.13.3" evidence="2"/>
<dbReference type="Gene3D" id="1.10.287.130">
    <property type="match status" value="1"/>
</dbReference>
<dbReference type="PROSITE" id="PS50109">
    <property type="entry name" value="HIS_KIN"/>
    <property type="match status" value="1"/>
</dbReference>
<protein>
    <recommendedName>
        <fullName evidence="2">histidine kinase</fullName>
        <ecNumber evidence="2">2.7.13.3</ecNumber>
    </recommendedName>
</protein>
<dbReference type="InterPro" id="IPR004358">
    <property type="entry name" value="Sig_transdc_His_kin-like_C"/>
</dbReference>
<keyword evidence="7" id="KW-0418">Kinase</keyword>
<evidence type="ECO:0000256" key="1">
    <source>
        <dbReference type="ARBA" id="ARBA00000085"/>
    </source>
</evidence>
<dbReference type="RefSeq" id="WP_220750367.1">
    <property type="nucleotide sequence ID" value="NZ_BPFH01000008.1"/>
</dbReference>
<evidence type="ECO:0000256" key="3">
    <source>
        <dbReference type="ARBA" id="ARBA00022553"/>
    </source>
</evidence>
<dbReference type="InterPro" id="IPR013656">
    <property type="entry name" value="PAS_4"/>
</dbReference>
<dbReference type="InterPro" id="IPR035965">
    <property type="entry name" value="PAS-like_dom_sf"/>
</dbReference>
<dbReference type="PANTHER" id="PTHR43065:SF42">
    <property type="entry name" value="TWO-COMPONENT SENSOR PPRA"/>
    <property type="match status" value="1"/>
</dbReference>
<feature type="domain" description="Histidine kinase" evidence="5">
    <location>
        <begin position="198"/>
        <end position="435"/>
    </location>
</feature>
<evidence type="ECO:0000259" key="6">
    <source>
        <dbReference type="PROSITE" id="PS50112"/>
    </source>
</evidence>
<dbReference type="InterPro" id="IPR036097">
    <property type="entry name" value="HisK_dim/P_sf"/>
</dbReference>
<dbReference type="PROSITE" id="PS50112">
    <property type="entry name" value="PAS"/>
    <property type="match status" value="1"/>
</dbReference>
<name>A0ABQ4NR32_9RHOB</name>
<keyword evidence="7" id="KW-0808">Transferase</keyword>
<proteinExistence type="predicted"/>
<dbReference type="CDD" id="cd00082">
    <property type="entry name" value="HisKA"/>
    <property type="match status" value="1"/>
</dbReference>
<evidence type="ECO:0000256" key="4">
    <source>
        <dbReference type="SAM" id="Coils"/>
    </source>
</evidence>
<dbReference type="Pfam" id="PF08448">
    <property type="entry name" value="PAS_4"/>
    <property type="match status" value="1"/>
</dbReference>
<reference evidence="7 8" key="1">
    <citation type="submission" date="2021-05" db="EMBL/GenBank/DDBJ databases">
        <title>Bacteria Genome sequencing.</title>
        <authorList>
            <person name="Takabe Y."/>
            <person name="Nakajima Y."/>
            <person name="Suzuki S."/>
            <person name="Shiozaki T."/>
        </authorList>
    </citation>
    <scope>NUCLEOTIDE SEQUENCE [LARGE SCALE GENOMIC DNA]</scope>
    <source>
        <strain evidence="7 8">AI_62</strain>
    </source>
</reference>
<dbReference type="EMBL" id="BPFH01000008">
    <property type="protein sequence ID" value="GIT96875.1"/>
    <property type="molecule type" value="Genomic_DNA"/>
</dbReference>
<dbReference type="SUPFAM" id="SSF55785">
    <property type="entry name" value="PYP-like sensor domain (PAS domain)"/>
    <property type="match status" value="1"/>
</dbReference>
<dbReference type="SMART" id="SM00387">
    <property type="entry name" value="HATPase_c"/>
    <property type="match status" value="1"/>
</dbReference>
<keyword evidence="8" id="KW-1185">Reference proteome</keyword>
<dbReference type="PANTHER" id="PTHR43065">
    <property type="entry name" value="SENSOR HISTIDINE KINASE"/>
    <property type="match status" value="1"/>
</dbReference>
<dbReference type="SMART" id="SM00388">
    <property type="entry name" value="HisKA"/>
    <property type="match status" value="1"/>
</dbReference>
<dbReference type="Gene3D" id="3.30.565.10">
    <property type="entry name" value="Histidine kinase-like ATPase, C-terminal domain"/>
    <property type="match status" value="1"/>
</dbReference>
<organism evidence="7 8">
    <name type="scientific">Jannaschia pagri</name>
    <dbReference type="NCBI Taxonomy" id="2829797"/>
    <lineage>
        <taxon>Bacteria</taxon>
        <taxon>Pseudomonadati</taxon>
        <taxon>Pseudomonadota</taxon>
        <taxon>Alphaproteobacteria</taxon>
        <taxon>Rhodobacterales</taxon>
        <taxon>Roseobacteraceae</taxon>
        <taxon>Jannaschia</taxon>
    </lineage>
</organism>
<keyword evidence="3" id="KW-0597">Phosphoprotein</keyword>
<dbReference type="InterPro" id="IPR003594">
    <property type="entry name" value="HATPase_dom"/>
</dbReference>
<feature type="domain" description="PAS" evidence="6">
    <location>
        <begin position="47"/>
        <end position="113"/>
    </location>
</feature>
<sequence>MSTSLFSTDAMPPQAWAEVLAAVDQTYSELTGYQERLEAQNAELDSHRRLLASILASIGDVMAVLDRHGACRQASQSTADLLGVSPDTLAGRAACDLFVSEDRAAADAALEEARLTRTTVRFEGQMAGIDGAAPFDVAIFPRMTEAGRVNGFVLLARPLTELRQAYAELEDSHQALKEAQSQIVRNEKLASLGRLLAGVAHELNNPISFVYANTHALEKYLARFETYFAAVEAGAPRAELVAMRQDLKLERDLRNLRVAIDGARDGAERVRDIVDDLRRLSGDGGGAIAPFDLAEAVQVAVKWVDRGSKSGVPVTVTVDHGLTVQGNSGHVQQVVMNLVQNAMDALTDHRAPKVEVTLRRARGMALVTVQDNGPGIPEDAAARIFDPFFTTKPVGAGTGLGLSISHKIAEEHGGTLRLIPCETGTRFDLTLPLEAPR</sequence>
<dbReference type="InterPro" id="IPR005467">
    <property type="entry name" value="His_kinase_dom"/>
</dbReference>
<dbReference type="InterPro" id="IPR003661">
    <property type="entry name" value="HisK_dim/P_dom"/>
</dbReference>
<dbReference type="InterPro" id="IPR036890">
    <property type="entry name" value="HATPase_C_sf"/>
</dbReference>
<dbReference type="NCBIfam" id="TIGR00229">
    <property type="entry name" value="sensory_box"/>
    <property type="match status" value="1"/>
</dbReference>
<dbReference type="Pfam" id="PF02518">
    <property type="entry name" value="HATPase_c"/>
    <property type="match status" value="1"/>
</dbReference>
<comment type="caution">
    <text evidence="7">The sequence shown here is derived from an EMBL/GenBank/DDBJ whole genome shotgun (WGS) entry which is preliminary data.</text>
</comment>
<keyword evidence="4" id="KW-0175">Coiled coil</keyword>
<evidence type="ECO:0000259" key="5">
    <source>
        <dbReference type="PROSITE" id="PS50109"/>
    </source>
</evidence>
<dbReference type="InterPro" id="IPR000014">
    <property type="entry name" value="PAS"/>
</dbReference>
<accession>A0ABQ4NR32</accession>
<evidence type="ECO:0000313" key="8">
    <source>
        <dbReference type="Proteomes" id="UP000786693"/>
    </source>
</evidence>
<dbReference type="Gene3D" id="3.30.450.20">
    <property type="entry name" value="PAS domain"/>
    <property type="match status" value="1"/>
</dbReference>
<dbReference type="Proteomes" id="UP000786693">
    <property type="component" value="Unassembled WGS sequence"/>
</dbReference>
<dbReference type="PRINTS" id="PR00344">
    <property type="entry name" value="BCTRLSENSOR"/>
</dbReference>
<comment type="catalytic activity">
    <reaction evidence="1">
        <text>ATP + protein L-histidine = ADP + protein N-phospho-L-histidine.</text>
        <dbReference type="EC" id="2.7.13.3"/>
    </reaction>
</comment>
<feature type="coiled-coil region" evidence="4">
    <location>
        <begin position="23"/>
        <end position="50"/>
    </location>
</feature>